<dbReference type="STRING" id="392421.SAMN04488694_102237"/>
<keyword evidence="1" id="KW-0812">Transmembrane</keyword>
<dbReference type="EMBL" id="FMZP01000001">
    <property type="protein sequence ID" value="SDC00814.1"/>
    <property type="molecule type" value="Genomic_DNA"/>
</dbReference>
<dbReference type="RefSeq" id="WP_092929895.1">
    <property type="nucleotide sequence ID" value="NZ_FMZP01000001.1"/>
</dbReference>
<dbReference type="EMBL" id="FOIC01000002">
    <property type="protein sequence ID" value="SES89156.1"/>
    <property type="molecule type" value="Genomic_DNA"/>
</dbReference>
<dbReference type="Proteomes" id="UP000324021">
    <property type="component" value="Unassembled WGS sequence"/>
</dbReference>
<evidence type="ECO:0000313" key="4">
    <source>
        <dbReference type="Proteomes" id="UP000199320"/>
    </source>
</evidence>
<reference evidence="4 5" key="1">
    <citation type="submission" date="2016-10" db="EMBL/GenBank/DDBJ databases">
        <authorList>
            <person name="Varghese N."/>
            <person name="Submissions S."/>
        </authorList>
    </citation>
    <scope>NUCLEOTIDE SEQUENCE [LARGE SCALE GENOMIC DNA]</scope>
    <source>
        <strain evidence="2 5">CDM_1</strain>
        <strain evidence="4">CDM_6</strain>
    </source>
</reference>
<proteinExistence type="predicted"/>
<keyword evidence="1" id="KW-0472">Membrane</keyword>
<feature type="transmembrane region" description="Helical" evidence="1">
    <location>
        <begin position="12"/>
        <end position="39"/>
    </location>
</feature>
<evidence type="ECO:0000313" key="5">
    <source>
        <dbReference type="Proteomes" id="UP000324021"/>
    </source>
</evidence>
<sequence>MAVLLQLLGANPIGGLVLAIIVPVVVVAFGTYVGVLMALQSFFDASSWQEAMRTGDTEE</sequence>
<protein>
    <submittedName>
        <fullName evidence="3">Uncharacterized protein</fullName>
    </submittedName>
</protein>
<keyword evidence="1" id="KW-1133">Transmembrane helix</keyword>
<accession>A0A1I0A7E2</accession>
<reference evidence="3" key="2">
    <citation type="submission" date="2016-10" db="EMBL/GenBank/DDBJ databases">
        <authorList>
            <person name="de Groot N.N."/>
        </authorList>
    </citation>
    <scope>NUCLEOTIDE SEQUENCE [LARGE SCALE GENOMIC DNA]</scope>
    <source>
        <strain evidence="3">CDM_6</strain>
    </source>
</reference>
<name>A0A1I0A7E2_9EURY</name>
<gene>
    <name evidence="3" type="ORF">SAMN04488694_102237</name>
    <name evidence="2" type="ORF">SAMN05192552_1001112</name>
</gene>
<evidence type="ECO:0000256" key="1">
    <source>
        <dbReference type="SAM" id="Phobius"/>
    </source>
</evidence>
<organism evidence="3 4">
    <name type="scientific">Natrinema hispanicum</name>
    <dbReference type="NCBI Taxonomy" id="392421"/>
    <lineage>
        <taxon>Archaea</taxon>
        <taxon>Methanobacteriati</taxon>
        <taxon>Methanobacteriota</taxon>
        <taxon>Stenosarchaea group</taxon>
        <taxon>Halobacteria</taxon>
        <taxon>Halobacteriales</taxon>
        <taxon>Natrialbaceae</taxon>
        <taxon>Natrinema</taxon>
    </lineage>
</organism>
<evidence type="ECO:0000313" key="2">
    <source>
        <dbReference type="EMBL" id="SDC00814.1"/>
    </source>
</evidence>
<keyword evidence="4" id="KW-1185">Reference proteome</keyword>
<dbReference type="Proteomes" id="UP000199320">
    <property type="component" value="Unassembled WGS sequence"/>
</dbReference>
<dbReference type="AlphaFoldDB" id="A0A1I0A7E2"/>
<evidence type="ECO:0000313" key="3">
    <source>
        <dbReference type="EMBL" id="SES89156.1"/>
    </source>
</evidence>